<sequence length="118" mass="13077">MAYKQGKDAVIASHPPSWNSYSSPYYHFTGTGVAIVTSGAQDIGQAIAFRLAENGLDILSSKIFELAFYLRIFFNVEHLTNIDEWESIGAINMRGPVLCYKYAAIQMAKQNSGGRMHP</sequence>
<dbReference type="InterPro" id="IPR036291">
    <property type="entry name" value="NAD(P)-bd_dom_sf"/>
</dbReference>
<keyword evidence="2" id="KW-1185">Reference proteome</keyword>
<dbReference type="EMBL" id="KN838566">
    <property type="protein sequence ID" value="KIK04805.1"/>
    <property type="molecule type" value="Genomic_DNA"/>
</dbReference>
<name>A0A0C9WYC3_9AGAR</name>
<reference evidence="2" key="2">
    <citation type="submission" date="2015-01" db="EMBL/GenBank/DDBJ databases">
        <title>Evolutionary Origins and Diversification of the Mycorrhizal Mutualists.</title>
        <authorList>
            <consortium name="DOE Joint Genome Institute"/>
            <consortium name="Mycorrhizal Genomics Consortium"/>
            <person name="Kohler A."/>
            <person name="Kuo A."/>
            <person name="Nagy L.G."/>
            <person name="Floudas D."/>
            <person name="Copeland A."/>
            <person name="Barry K.W."/>
            <person name="Cichocki N."/>
            <person name="Veneault-Fourrey C."/>
            <person name="LaButti K."/>
            <person name="Lindquist E.A."/>
            <person name="Lipzen A."/>
            <person name="Lundell T."/>
            <person name="Morin E."/>
            <person name="Murat C."/>
            <person name="Riley R."/>
            <person name="Ohm R."/>
            <person name="Sun H."/>
            <person name="Tunlid A."/>
            <person name="Henrissat B."/>
            <person name="Grigoriev I.V."/>
            <person name="Hibbett D.S."/>
            <person name="Martin F."/>
        </authorList>
    </citation>
    <scope>NUCLEOTIDE SEQUENCE [LARGE SCALE GENOMIC DNA]</scope>
    <source>
        <strain evidence="2">LaAM-08-1</strain>
    </source>
</reference>
<dbReference type="STRING" id="1095629.A0A0C9WYC3"/>
<protein>
    <submittedName>
        <fullName evidence="1">Uncharacterized protein</fullName>
    </submittedName>
</protein>
<evidence type="ECO:0000313" key="1">
    <source>
        <dbReference type="EMBL" id="KIK04805.1"/>
    </source>
</evidence>
<dbReference type="OrthoDB" id="498125at2759"/>
<accession>A0A0C9WYC3</accession>
<gene>
    <name evidence="1" type="ORF">K443DRAFT_120795</name>
</gene>
<evidence type="ECO:0000313" key="2">
    <source>
        <dbReference type="Proteomes" id="UP000054477"/>
    </source>
</evidence>
<proteinExistence type="predicted"/>
<dbReference type="HOGENOM" id="CLU_2073543_0_0_1"/>
<dbReference type="Proteomes" id="UP000054477">
    <property type="component" value="Unassembled WGS sequence"/>
</dbReference>
<organism evidence="1 2">
    <name type="scientific">Laccaria amethystina LaAM-08-1</name>
    <dbReference type="NCBI Taxonomy" id="1095629"/>
    <lineage>
        <taxon>Eukaryota</taxon>
        <taxon>Fungi</taxon>
        <taxon>Dikarya</taxon>
        <taxon>Basidiomycota</taxon>
        <taxon>Agaricomycotina</taxon>
        <taxon>Agaricomycetes</taxon>
        <taxon>Agaricomycetidae</taxon>
        <taxon>Agaricales</taxon>
        <taxon>Agaricineae</taxon>
        <taxon>Hydnangiaceae</taxon>
        <taxon>Laccaria</taxon>
    </lineage>
</organism>
<reference evidence="1 2" key="1">
    <citation type="submission" date="2014-04" db="EMBL/GenBank/DDBJ databases">
        <authorList>
            <consortium name="DOE Joint Genome Institute"/>
            <person name="Kuo A."/>
            <person name="Kohler A."/>
            <person name="Nagy L.G."/>
            <person name="Floudas D."/>
            <person name="Copeland A."/>
            <person name="Barry K.W."/>
            <person name="Cichocki N."/>
            <person name="Veneault-Fourrey C."/>
            <person name="LaButti K."/>
            <person name="Lindquist E.A."/>
            <person name="Lipzen A."/>
            <person name="Lundell T."/>
            <person name="Morin E."/>
            <person name="Murat C."/>
            <person name="Sun H."/>
            <person name="Tunlid A."/>
            <person name="Henrissat B."/>
            <person name="Grigoriev I.V."/>
            <person name="Hibbett D.S."/>
            <person name="Martin F."/>
            <person name="Nordberg H.P."/>
            <person name="Cantor M.N."/>
            <person name="Hua S.X."/>
        </authorList>
    </citation>
    <scope>NUCLEOTIDE SEQUENCE [LARGE SCALE GENOMIC DNA]</scope>
    <source>
        <strain evidence="1 2">LaAM-08-1</strain>
    </source>
</reference>
<dbReference type="AlphaFoldDB" id="A0A0C9WYC3"/>
<dbReference type="SUPFAM" id="SSF51735">
    <property type="entry name" value="NAD(P)-binding Rossmann-fold domains"/>
    <property type="match status" value="1"/>
</dbReference>